<proteinExistence type="predicted"/>
<gene>
    <name evidence="5" type="ORF">ABG768_011636</name>
</gene>
<evidence type="ECO:0000256" key="2">
    <source>
        <dbReference type="SAM" id="MobiDB-lite"/>
    </source>
</evidence>
<feature type="region of interest" description="Disordered" evidence="2">
    <location>
        <begin position="369"/>
        <end position="388"/>
    </location>
</feature>
<keyword evidence="3" id="KW-1133">Transmembrane helix</keyword>
<dbReference type="InterPro" id="IPR003597">
    <property type="entry name" value="Ig_C1-set"/>
</dbReference>
<evidence type="ECO:0000256" key="1">
    <source>
        <dbReference type="ARBA" id="ARBA00023319"/>
    </source>
</evidence>
<dbReference type="Gene3D" id="2.60.40.10">
    <property type="entry name" value="Immunoglobulins"/>
    <property type="match status" value="4"/>
</dbReference>
<feature type="domain" description="Ig-like" evidence="4">
    <location>
        <begin position="1"/>
        <end position="73"/>
    </location>
</feature>
<dbReference type="EMBL" id="JAWDJR010000019">
    <property type="protein sequence ID" value="KAK9957387.1"/>
    <property type="molecule type" value="Genomic_DNA"/>
</dbReference>
<dbReference type="InterPro" id="IPR036179">
    <property type="entry name" value="Ig-like_dom_sf"/>
</dbReference>
<reference evidence="5 6" key="1">
    <citation type="submission" date="2024-05" db="EMBL/GenBank/DDBJ databases">
        <title>A high-quality chromosomal-level genome assembly of Topmouth culter (Culter alburnus).</title>
        <authorList>
            <person name="Zhao H."/>
        </authorList>
    </citation>
    <scope>NUCLEOTIDE SEQUENCE [LARGE SCALE GENOMIC DNA]</scope>
    <source>
        <strain evidence="5">CATC2023</strain>
        <tissue evidence="5">Muscle</tissue>
    </source>
</reference>
<dbReference type="AlphaFoldDB" id="A0AAW1Z966"/>
<feature type="domain" description="Ig-like" evidence="4">
    <location>
        <begin position="82"/>
        <end position="181"/>
    </location>
</feature>
<keyword evidence="3" id="KW-0472">Membrane</keyword>
<keyword evidence="6" id="KW-1185">Reference proteome</keyword>
<dbReference type="InterPro" id="IPR013783">
    <property type="entry name" value="Ig-like_fold"/>
</dbReference>
<name>A0AAW1Z966_CULAL</name>
<dbReference type="SUPFAM" id="SSF48726">
    <property type="entry name" value="Immunoglobulin"/>
    <property type="match status" value="4"/>
</dbReference>
<evidence type="ECO:0000313" key="5">
    <source>
        <dbReference type="EMBL" id="KAK9957387.1"/>
    </source>
</evidence>
<dbReference type="PROSITE" id="PS50835">
    <property type="entry name" value="IG_LIKE"/>
    <property type="match status" value="3"/>
</dbReference>
<feature type="compositionally biased region" description="Polar residues" evidence="2">
    <location>
        <begin position="369"/>
        <end position="381"/>
    </location>
</feature>
<comment type="caution">
    <text evidence="5">The sequence shown here is derived from an EMBL/GenBank/DDBJ whole genome shotgun (WGS) entry which is preliminary data.</text>
</comment>
<dbReference type="PANTHER" id="PTHR23411">
    <property type="entry name" value="TAPASIN"/>
    <property type="match status" value="1"/>
</dbReference>
<feature type="transmembrane region" description="Helical" evidence="3">
    <location>
        <begin position="407"/>
        <end position="431"/>
    </location>
</feature>
<evidence type="ECO:0000256" key="3">
    <source>
        <dbReference type="SAM" id="Phobius"/>
    </source>
</evidence>
<feature type="domain" description="Ig-like" evidence="4">
    <location>
        <begin position="283"/>
        <end position="377"/>
    </location>
</feature>
<accession>A0AAW1Z966</accession>
<sequence length="435" mass="49423">MTKGFFPWNSLTITWKDPANKPLTDFVQHRPFRNDRGYSKFSQLRVKNSEWKPQTSYTCEASNSMGTVRDTITRPVPQPNQPATVFLTVPTKKDLENGKATFLCLAQQFSPKTYSFKWFKDENQVTNAINTYDASKKIDSVTLYSTTSILQISAEEWKTGAKIKCEFEHKMGKQVKEAEYTAKLTLTLKPPIESELFVNNTVVLQAVVSGDEKKVKEASVLCKVKNKEVMLGSGSVSFSQDISQYIKIHRIIVDTNKWFNGETVTCTIRDRDIKQEIHYEKTPNVTIYRPDSNKDTDHVSLVCEVTSPKLGDVYIMWKVGEKSIEATTSLPIHQKSSTSVLSILTVSKQEYEDHRTTITCAVKHPNMENTSAPLQVSTSQREPPEPEKGFALNCNNDVLEEDEFRSLWSTATSFIFLFLFSLTYSAVLSLLRLKQ</sequence>
<dbReference type="Proteomes" id="UP001479290">
    <property type="component" value="Unassembled WGS sequence"/>
</dbReference>
<dbReference type="SMART" id="SM00407">
    <property type="entry name" value="IGc1"/>
    <property type="match status" value="3"/>
</dbReference>
<evidence type="ECO:0000259" key="4">
    <source>
        <dbReference type="PROSITE" id="PS50835"/>
    </source>
</evidence>
<organism evidence="5 6">
    <name type="scientific">Culter alburnus</name>
    <name type="common">Topmouth culter</name>
    <dbReference type="NCBI Taxonomy" id="194366"/>
    <lineage>
        <taxon>Eukaryota</taxon>
        <taxon>Metazoa</taxon>
        <taxon>Chordata</taxon>
        <taxon>Craniata</taxon>
        <taxon>Vertebrata</taxon>
        <taxon>Euteleostomi</taxon>
        <taxon>Actinopterygii</taxon>
        <taxon>Neopterygii</taxon>
        <taxon>Teleostei</taxon>
        <taxon>Ostariophysi</taxon>
        <taxon>Cypriniformes</taxon>
        <taxon>Xenocyprididae</taxon>
        <taxon>Xenocypridinae</taxon>
        <taxon>Culter</taxon>
    </lineage>
</organism>
<dbReference type="InterPro" id="IPR050380">
    <property type="entry name" value="Immune_Resp_Modulators"/>
</dbReference>
<keyword evidence="1" id="KW-0393">Immunoglobulin domain</keyword>
<dbReference type="Pfam" id="PF07654">
    <property type="entry name" value="C1-set"/>
    <property type="match status" value="3"/>
</dbReference>
<protein>
    <recommendedName>
        <fullName evidence="4">Ig-like domain-containing protein</fullName>
    </recommendedName>
</protein>
<dbReference type="InterPro" id="IPR007110">
    <property type="entry name" value="Ig-like_dom"/>
</dbReference>
<evidence type="ECO:0000313" key="6">
    <source>
        <dbReference type="Proteomes" id="UP001479290"/>
    </source>
</evidence>
<dbReference type="CDD" id="cd00098">
    <property type="entry name" value="IgC1"/>
    <property type="match status" value="1"/>
</dbReference>
<keyword evidence="3" id="KW-0812">Transmembrane</keyword>